<dbReference type="InterPro" id="IPR032675">
    <property type="entry name" value="LRR_dom_sf"/>
</dbReference>
<evidence type="ECO:0000256" key="1">
    <source>
        <dbReference type="SAM" id="MobiDB-lite"/>
    </source>
</evidence>
<organism evidence="2 3">
    <name type="scientific">Tegillarca granosa</name>
    <name type="common">Malaysian cockle</name>
    <name type="synonym">Anadara granosa</name>
    <dbReference type="NCBI Taxonomy" id="220873"/>
    <lineage>
        <taxon>Eukaryota</taxon>
        <taxon>Metazoa</taxon>
        <taxon>Spiralia</taxon>
        <taxon>Lophotrochozoa</taxon>
        <taxon>Mollusca</taxon>
        <taxon>Bivalvia</taxon>
        <taxon>Autobranchia</taxon>
        <taxon>Pteriomorphia</taxon>
        <taxon>Arcoida</taxon>
        <taxon>Arcoidea</taxon>
        <taxon>Arcidae</taxon>
        <taxon>Tegillarca</taxon>
    </lineage>
</organism>
<dbReference type="PANTHER" id="PTHR13318:SF261">
    <property type="entry name" value="F-BOX DOMAIN-CONTAINING PROTEIN"/>
    <property type="match status" value="1"/>
</dbReference>
<name>A0ABQ9FPQ0_TEGGR</name>
<dbReference type="EMBL" id="JARBDR010000214">
    <property type="protein sequence ID" value="KAJ8318131.1"/>
    <property type="molecule type" value="Genomic_DNA"/>
</dbReference>
<feature type="compositionally biased region" description="Polar residues" evidence="1">
    <location>
        <begin position="9"/>
        <end position="25"/>
    </location>
</feature>
<gene>
    <name evidence="2" type="ORF">KUTeg_003222</name>
</gene>
<evidence type="ECO:0000313" key="3">
    <source>
        <dbReference type="Proteomes" id="UP001217089"/>
    </source>
</evidence>
<dbReference type="PANTHER" id="PTHR13318">
    <property type="entry name" value="PARTNER OF PAIRED, ISOFORM B-RELATED"/>
    <property type="match status" value="1"/>
</dbReference>
<proteinExistence type="predicted"/>
<accession>A0ABQ9FPQ0</accession>
<dbReference type="Gene3D" id="3.80.10.10">
    <property type="entry name" value="Ribonuclease Inhibitor"/>
    <property type="match status" value="1"/>
</dbReference>
<feature type="compositionally biased region" description="Basic and acidic residues" evidence="1">
    <location>
        <begin position="28"/>
        <end position="50"/>
    </location>
</feature>
<protein>
    <recommendedName>
        <fullName evidence="4">F-box/LRR-repeat protein 15</fullName>
    </recommendedName>
</protein>
<keyword evidence="3" id="KW-1185">Reference proteome</keyword>
<feature type="region of interest" description="Disordered" evidence="1">
    <location>
        <begin position="1"/>
        <end position="62"/>
    </location>
</feature>
<evidence type="ECO:0008006" key="4">
    <source>
        <dbReference type="Google" id="ProtNLM"/>
    </source>
</evidence>
<evidence type="ECO:0000313" key="2">
    <source>
        <dbReference type="EMBL" id="KAJ8318131.1"/>
    </source>
</evidence>
<dbReference type="CDD" id="cd22126">
    <property type="entry name" value="F-box_FBXL15"/>
    <property type="match status" value="1"/>
</dbReference>
<feature type="compositionally biased region" description="Acidic residues" evidence="1">
    <location>
        <begin position="53"/>
        <end position="62"/>
    </location>
</feature>
<dbReference type="SUPFAM" id="SSF52047">
    <property type="entry name" value="RNI-like"/>
    <property type="match status" value="1"/>
</dbReference>
<dbReference type="Proteomes" id="UP001217089">
    <property type="component" value="Unassembled WGS sequence"/>
</dbReference>
<sequence length="304" mass="34583">MGNKMDCHSSASHDQNSNAETKINSQQKLKEKEPEQENDENIKHTEEHVNTCETDENKEEEGDEYRLSLLDLPWEDVLFRHILPSLPLQTQFLMRGVSHGFLDLITEYFTNAKSVNICRVAFRMTPPAFKILTKNNFSLQSLVLRNAKDWISNDLLTPVLSRSKKLQKLDLTNCLSVGNPCIQVAAVNCHNLKVLLLRECHWISKEAITVIALHCKELEQLDITGCWEVNDEAVILLAMQCKKILAEYCQTLKALQVRECRDVTEASLARLRLKNVKIDVRPPPNMRNLAKLSGIAGAQLNVQI</sequence>
<reference evidence="2 3" key="1">
    <citation type="submission" date="2022-12" db="EMBL/GenBank/DDBJ databases">
        <title>Chromosome-level genome of Tegillarca granosa.</title>
        <authorList>
            <person name="Kim J."/>
        </authorList>
    </citation>
    <scope>NUCLEOTIDE SEQUENCE [LARGE SCALE GENOMIC DNA]</scope>
    <source>
        <strain evidence="2">Teg-2019</strain>
        <tissue evidence="2">Adductor muscle</tissue>
    </source>
</reference>
<comment type="caution">
    <text evidence="2">The sequence shown here is derived from an EMBL/GenBank/DDBJ whole genome shotgun (WGS) entry which is preliminary data.</text>
</comment>